<evidence type="ECO:0000313" key="2">
    <source>
        <dbReference type="EnsemblPlants" id="TuG1812G0600001579.01.T01.cds428662"/>
    </source>
</evidence>
<protein>
    <submittedName>
        <fullName evidence="2">Uncharacterized protein</fullName>
    </submittedName>
</protein>
<reference evidence="2" key="2">
    <citation type="submission" date="2018-03" db="EMBL/GenBank/DDBJ databases">
        <title>The Triticum urartu genome reveals the dynamic nature of wheat genome evolution.</title>
        <authorList>
            <person name="Ling H."/>
            <person name="Ma B."/>
            <person name="Shi X."/>
            <person name="Liu H."/>
            <person name="Dong L."/>
            <person name="Sun H."/>
            <person name="Cao Y."/>
            <person name="Gao Q."/>
            <person name="Zheng S."/>
            <person name="Li Y."/>
            <person name="Yu Y."/>
            <person name="Du H."/>
            <person name="Qi M."/>
            <person name="Li Y."/>
            <person name="Yu H."/>
            <person name="Cui Y."/>
            <person name="Wang N."/>
            <person name="Chen C."/>
            <person name="Wu H."/>
            <person name="Zhao Y."/>
            <person name="Zhang J."/>
            <person name="Li Y."/>
            <person name="Zhou W."/>
            <person name="Zhang B."/>
            <person name="Hu W."/>
            <person name="Eijk M."/>
            <person name="Tang J."/>
            <person name="Witsenboer H."/>
            <person name="Zhao S."/>
            <person name="Li Z."/>
            <person name="Zhang A."/>
            <person name="Wang D."/>
            <person name="Liang C."/>
        </authorList>
    </citation>
    <scope>NUCLEOTIDE SEQUENCE [LARGE SCALE GENOMIC DNA]</scope>
    <source>
        <strain evidence="2">cv. G1812</strain>
    </source>
</reference>
<keyword evidence="3" id="KW-1185">Reference proteome</keyword>
<name>A0A8R7URK7_TRIUA</name>
<reference evidence="3" key="1">
    <citation type="journal article" date="2013" name="Nature">
        <title>Draft genome of the wheat A-genome progenitor Triticum urartu.</title>
        <authorList>
            <person name="Ling H.Q."/>
            <person name="Zhao S."/>
            <person name="Liu D."/>
            <person name="Wang J."/>
            <person name="Sun H."/>
            <person name="Zhang C."/>
            <person name="Fan H."/>
            <person name="Li D."/>
            <person name="Dong L."/>
            <person name="Tao Y."/>
            <person name="Gao C."/>
            <person name="Wu H."/>
            <person name="Li Y."/>
            <person name="Cui Y."/>
            <person name="Guo X."/>
            <person name="Zheng S."/>
            <person name="Wang B."/>
            <person name="Yu K."/>
            <person name="Liang Q."/>
            <person name="Yang W."/>
            <person name="Lou X."/>
            <person name="Chen J."/>
            <person name="Feng M."/>
            <person name="Jian J."/>
            <person name="Zhang X."/>
            <person name="Luo G."/>
            <person name="Jiang Y."/>
            <person name="Liu J."/>
            <person name="Wang Z."/>
            <person name="Sha Y."/>
            <person name="Zhang B."/>
            <person name="Wu H."/>
            <person name="Tang D."/>
            <person name="Shen Q."/>
            <person name="Xue P."/>
            <person name="Zou S."/>
            <person name="Wang X."/>
            <person name="Liu X."/>
            <person name="Wang F."/>
            <person name="Yang Y."/>
            <person name="An X."/>
            <person name="Dong Z."/>
            <person name="Zhang K."/>
            <person name="Zhang X."/>
            <person name="Luo M.C."/>
            <person name="Dvorak J."/>
            <person name="Tong Y."/>
            <person name="Wang J."/>
            <person name="Yang H."/>
            <person name="Li Z."/>
            <person name="Wang D."/>
            <person name="Zhang A."/>
            <person name="Wang J."/>
        </authorList>
    </citation>
    <scope>NUCLEOTIDE SEQUENCE</scope>
    <source>
        <strain evidence="3">cv. G1812</strain>
    </source>
</reference>
<dbReference type="Proteomes" id="UP000015106">
    <property type="component" value="Chromosome 6"/>
</dbReference>
<sequence>MGHWMLIPCHKHTRSELEICSIFTRIKPQSAAFDSFHNKAGKAIQTAEASRRDAPDPFFPPPSNILQVNIILCTSHQMVAAGLLEIIRWRQCRRYPRQNSVAGLTAPRIFRRSRTTPSRTRPAVAAASQAPPACGRGHVSPSSACSTSPEHRRIRRFARPCAGPPPLCSLRPVCRQK</sequence>
<evidence type="ECO:0000313" key="3">
    <source>
        <dbReference type="Proteomes" id="UP000015106"/>
    </source>
</evidence>
<evidence type="ECO:0000256" key="1">
    <source>
        <dbReference type="SAM" id="MobiDB-lite"/>
    </source>
</evidence>
<reference evidence="2" key="3">
    <citation type="submission" date="2022-06" db="UniProtKB">
        <authorList>
            <consortium name="EnsemblPlants"/>
        </authorList>
    </citation>
    <scope>IDENTIFICATION</scope>
</reference>
<dbReference type="EnsemblPlants" id="TuG1812G0600001579.01.T01">
    <property type="protein sequence ID" value="TuG1812G0600001579.01.T01.cds428662"/>
    <property type="gene ID" value="TuG1812G0600001579.01"/>
</dbReference>
<feature type="region of interest" description="Disordered" evidence="1">
    <location>
        <begin position="114"/>
        <end position="147"/>
    </location>
</feature>
<accession>A0A8R7URK7</accession>
<proteinExistence type="predicted"/>
<organism evidence="2 3">
    <name type="scientific">Triticum urartu</name>
    <name type="common">Red wild einkorn</name>
    <name type="synonym">Crithodium urartu</name>
    <dbReference type="NCBI Taxonomy" id="4572"/>
    <lineage>
        <taxon>Eukaryota</taxon>
        <taxon>Viridiplantae</taxon>
        <taxon>Streptophyta</taxon>
        <taxon>Embryophyta</taxon>
        <taxon>Tracheophyta</taxon>
        <taxon>Spermatophyta</taxon>
        <taxon>Magnoliopsida</taxon>
        <taxon>Liliopsida</taxon>
        <taxon>Poales</taxon>
        <taxon>Poaceae</taxon>
        <taxon>BOP clade</taxon>
        <taxon>Pooideae</taxon>
        <taxon>Triticodae</taxon>
        <taxon>Triticeae</taxon>
        <taxon>Triticinae</taxon>
        <taxon>Triticum</taxon>
    </lineage>
</organism>
<feature type="compositionally biased region" description="Low complexity" evidence="1">
    <location>
        <begin position="115"/>
        <end position="133"/>
    </location>
</feature>
<dbReference type="AlphaFoldDB" id="A0A8R7URK7"/>
<dbReference type="Gramene" id="TuG1812G0600001579.01.T01">
    <property type="protein sequence ID" value="TuG1812G0600001579.01.T01.cds428662"/>
    <property type="gene ID" value="TuG1812G0600001579.01"/>
</dbReference>